<dbReference type="GO" id="GO:0034399">
    <property type="term" value="C:nuclear periphery"/>
    <property type="evidence" value="ECO:0007669"/>
    <property type="project" value="TreeGrafter"/>
</dbReference>
<feature type="region of interest" description="Disordered" evidence="6">
    <location>
        <begin position="462"/>
        <end position="491"/>
    </location>
</feature>
<sequence>MDILVFAPESGGIALYRISGQRIWSIPGKRGAGHVIRSSWRDDGKVLAVLYSDGSYQVIRTSNGKPVLSSGSGDSAIDLSWAEGDITANSGDGSKSEWSSSFKLMETDVLDSLPRLQALPTKPGLLIDVKSSENSISNFDDALSVVLTGDKSGSMNLSMFGIFSIDGIPISNSNIKARDQSQHEPSAHFLKINSNPKDISRGTIIVQNDESKAFVYHKFHLGFIQKFGQNYLTEVSVIPAQISILIEYLQESVALLRKEANTIVEANNKFISLESLNHMRGYLFDFLITGTMCKKITKWIESNNEMGYKRWNKTTITSYDVSNKILYENILPAIERLVVLLSRLRGLAKWKERGVPLGLSGEELDKTIRYAECFFKLTNKCLWEFTDEYEKFRSFALWLELGFESVLDRVVGFSRADEPATVRTTDIMKYITELLPGSVLTSYLTTSTVGVGDEKIDLKQKSDTVNSDSQPLEDHDVSVSQGATSKSTGDASLDSIENLSLANCLENIDSTFSATTTKIESAMKKLISVDVGIPLASSDFNVRQAYFRGTSFVLIYGQDAFLYMVRIHDSGIEVAKIKCENTIIQAEFINESEIILLVVDSDSRYHLQVANYESVAYTALDGKSDLLNQTVATLTHNLDSVDLAPSNTHSFDKDFTPGSFVVNGRSGHELACVLNAERQRYALIYLHVEQA</sequence>
<evidence type="ECO:0000256" key="2">
    <source>
        <dbReference type="ARBA" id="ARBA00022618"/>
    </source>
</evidence>
<dbReference type="InterPro" id="IPR024790">
    <property type="entry name" value="APC4_long_dom"/>
</dbReference>
<dbReference type="AlphaFoldDB" id="A0A167EC02"/>
<dbReference type="GO" id="GO:0031145">
    <property type="term" value="P:anaphase-promoting complex-dependent catabolic process"/>
    <property type="evidence" value="ECO:0007669"/>
    <property type="project" value="InterPro"/>
</dbReference>
<keyword evidence="4" id="KW-0833">Ubl conjugation pathway</keyword>
<name>A0A167EC02_9ASCO</name>
<accession>A0A167EC02</accession>
<keyword evidence="10" id="KW-1185">Reference proteome</keyword>
<evidence type="ECO:0000256" key="1">
    <source>
        <dbReference type="ARBA" id="ARBA00016067"/>
    </source>
</evidence>
<feature type="domain" description="Anaphase-promoting complex subunit 4-like WD40" evidence="7">
    <location>
        <begin position="1"/>
        <end position="83"/>
    </location>
</feature>
<proteinExistence type="predicted"/>
<evidence type="ECO:0000259" key="7">
    <source>
        <dbReference type="Pfam" id="PF12894"/>
    </source>
</evidence>
<dbReference type="GO" id="GO:0005680">
    <property type="term" value="C:anaphase-promoting complex"/>
    <property type="evidence" value="ECO:0007669"/>
    <property type="project" value="InterPro"/>
</dbReference>
<dbReference type="GeneID" id="30037014"/>
<feature type="domain" description="Anaphase-promoting complex subunit 4 long" evidence="8">
    <location>
        <begin position="218"/>
        <end position="400"/>
    </location>
</feature>
<organism evidence="9 10">
    <name type="scientific">Sugiyamaella lignohabitans</name>
    <dbReference type="NCBI Taxonomy" id="796027"/>
    <lineage>
        <taxon>Eukaryota</taxon>
        <taxon>Fungi</taxon>
        <taxon>Dikarya</taxon>
        <taxon>Ascomycota</taxon>
        <taxon>Saccharomycotina</taxon>
        <taxon>Dipodascomycetes</taxon>
        <taxon>Dipodascales</taxon>
        <taxon>Trichomonascaceae</taxon>
        <taxon>Sugiyamaella</taxon>
    </lineage>
</organism>
<dbReference type="PANTHER" id="PTHR13260">
    <property type="entry name" value="ANAPHASE PROMOTING COMPLEX SUBUNIT 4 APC4"/>
    <property type="match status" value="1"/>
</dbReference>
<keyword evidence="3" id="KW-0498">Mitosis</keyword>
<evidence type="ECO:0000313" key="9">
    <source>
        <dbReference type="EMBL" id="ANB13888.1"/>
    </source>
</evidence>
<dbReference type="RefSeq" id="XP_018736365.1">
    <property type="nucleotide sequence ID" value="XM_018881936.1"/>
</dbReference>
<protein>
    <recommendedName>
        <fullName evidence="1">Anaphase-promoting complex subunit 4</fullName>
    </recommendedName>
</protein>
<dbReference type="InterPro" id="IPR024789">
    <property type="entry name" value="APC4"/>
</dbReference>
<evidence type="ECO:0000313" key="10">
    <source>
        <dbReference type="Proteomes" id="UP000189580"/>
    </source>
</evidence>
<dbReference type="Proteomes" id="UP000189580">
    <property type="component" value="Chromosome d"/>
</dbReference>
<dbReference type="PANTHER" id="PTHR13260:SF0">
    <property type="entry name" value="ANAPHASE-PROMOTING COMPLEX SUBUNIT 4"/>
    <property type="match status" value="1"/>
</dbReference>
<dbReference type="GO" id="GO:0051301">
    <property type="term" value="P:cell division"/>
    <property type="evidence" value="ECO:0007669"/>
    <property type="project" value="UniProtKB-KW"/>
</dbReference>
<dbReference type="EMBL" id="CP014502">
    <property type="protein sequence ID" value="ANB13888.1"/>
    <property type="molecule type" value="Genomic_DNA"/>
</dbReference>
<evidence type="ECO:0000256" key="4">
    <source>
        <dbReference type="ARBA" id="ARBA00022786"/>
    </source>
</evidence>
<dbReference type="Pfam" id="PF12896">
    <property type="entry name" value="ANAPC4"/>
    <property type="match status" value="1"/>
</dbReference>
<dbReference type="SUPFAM" id="SSF50978">
    <property type="entry name" value="WD40 repeat-like"/>
    <property type="match status" value="1"/>
</dbReference>
<evidence type="ECO:0000256" key="6">
    <source>
        <dbReference type="SAM" id="MobiDB-lite"/>
    </source>
</evidence>
<gene>
    <name evidence="9" type="ORF">AWJ20_4839</name>
</gene>
<evidence type="ECO:0000259" key="8">
    <source>
        <dbReference type="Pfam" id="PF12896"/>
    </source>
</evidence>
<dbReference type="OrthoDB" id="2110451at2759"/>
<keyword evidence="5" id="KW-0131">Cell cycle</keyword>
<dbReference type="InterPro" id="IPR036322">
    <property type="entry name" value="WD40_repeat_dom_sf"/>
</dbReference>
<dbReference type="Pfam" id="PF12894">
    <property type="entry name" value="ANAPC4_WD40"/>
    <property type="match status" value="1"/>
</dbReference>
<dbReference type="GO" id="GO:0070979">
    <property type="term" value="P:protein K11-linked ubiquitination"/>
    <property type="evidence" value="ECO:0007669"/>
    <property type="project" value="TreeGrafter"/>
</dbReference>
<feature type="compositionally biased region" description="Polar residues" evidence="6">
    <location>
        <begin position="478"/>
        <end position="491"/>
    </location>
</feature>
<keyword evidence="2" id="KW-0132">Cell division</keyword>
<evidence type="ECO:0000256" key="5">
    <source>
        <dbReference type="ARBA" id="ARBA00023306"/>
    </source>
</evidence>
<reference evidence="9 10" key="1">
    <citation type="submission" date="2016-02" db="EMBL/GenBank/DDBJ databases">
        <title>Complete genome sequence and transcriptome regulation of the pentose utilising yeast Sugiyamaella lignohabitans.</title>
        <authorList>
            <person name="Bellasio M."/>
            <person name="Peymann A."/>
            <person name="Valli M."/>
            <person name="Sipitzky M."/>
            <person name="Graf A."/>
            <person name="Sauer M."/>
            <person name="Marx H."/>
            <person name="Mattanovich D."/>
        </authorList>
    </citation>
    <scope>NUCLEOTIDE SEQUENCE [LARGE SCALE GENOMIC DNA]</scope>
    <source>
        <strain evidence="9 10">CBS 10342</strain>
    </source>
</reference>
<dbReference type="KEGG" id="slb:AWJ20_4839"/>
<evidence type="ECO:0000256" key="3">
    <source>
        <dbReference type="ARBA" id="ARBA00022776"/>
    </source>
</evidence>
<dbReference type="InterPro" id="IPR024977">
    <property type="entry name" value="Apc4-like_WD40_dom"/>
</dbReference>